<sequence>MPPPGFEPEGTKGHKGHIVSQLAIKPAGKQEAYSSKVANVRCQRINRIEYQRNRESTILNSYENTLILITHEGNQEVYSTKAMDEMPKNNSYCFKLTLNLCL</sequence>
<evidence type="ECO:0000313" key="1">
    <source>
        <dbReference type="EMBL" id="GIY98500.1"/>
    </source>
</evidence>
<dbReference type="EMBL" id="BPLR01018301">
    <property type="protein sequence ID" value="GIY98500.1"/>
    <property type="molecule type" value="Genomic_DNA"/>
</dbReference>
<reference evidence="1 2" key="1">
    <citation type="submission" date="2021-06" db="EMBL/GenBank/DDBJ databases">
        <title>Caerostris extrusa draft genome.</title>
        <authorList>
            <person name="Kono N."/>
            <person name="Arakawa K."/>
        </authorList>
    </citation>
    <scope>NUCLEOTIDE SEQUENCE [LARGE SCALE GENOMIC DNA]</scope>
</reference>
<accession>A0AAV4XTH0</accession>
<keyword evidence="2" id="KW-1185">Reference proteome</keyword>
<dbReference type="Proteomes" id="UP001054945">
    <property type="component" value="Unassembled WGS sequence"/>
</dbReference>
<organism evidence="1 2">
    <name type="scientific">Caerostris extrusa</name>
    <name type="common">Bark spider</name>
    <name type="synonym">Caerostris bankana</name>
    <dbReference type="NCBI Taxonomy" id="172846"/>
    <lineage>
        <taxon>Eukaryota</taxon>
        <taxon>Metazoa</taxon>
        <taxon>Ecdysozoa</taxon>
        <taxon>Arthropoda</taxon>
        <taxon>Chelicerata</taxon>
        <taxon>Arachnida</taxon>
        <taxon>Araneae</taxon>
        <taxon>Araneomorphae</taxon>
        <taxon>Entelegynae</taxon>
        <taxon>Araneoidea</taxon>
        <taxon>Araneidae</taxon>
        <taxon>Caerostris</taxon>
    </lineage>
</organism>
<comment type="caution">
    <text evidence="1">The sequence shown here is derived from an EMBL/GenBank/DDBJ whole genome shotgun (WGS) entry which is preliminary data.</text>
</comment>
<name>A0AAV4XTH0_CAEEX</name>
<protein>
    <submittedName>
        <fullName evidence="1">Uncharacterized protein</fullName>
    </submittedName>
</protein>
<dbReference type="AlphaFoldDB" id="A0AAV4XTH0"/>
<proteinExistence type="predicted"/>
<gene>
    <name evidence="1" type="ORF">CEXT_642061</name>
</gene>
<evidence type="ECO:0000313" key="2">
    <source>
        <dbReference type="Proteomes" id="UP001054945"/>
    </source>
</evidence>